<reference evidence="2" key="1">
    <citation type="submission" date="2021-02" db="EMBL/GenBank/DDBJ databases">
        <authorList>
            <person name="Nowell W R."/>
        </authorList>
    </citation>
    <scope>NUCLEOTIDE SEQUENCE</scope>
</reference>
<feature type="non-terminal residue" evidence="2">
    <location>
        <position position="204"/>
    </location>
</feature>
<name>A0A821HYB9_9BILA</name>
<dbReference type="AlphaFoldDB" id="A0A821HYB9"/>
<protein>
    <submittedName>
        <fullName evidence="2">Uncharacterized protein</fullName>
    </submittedName>
</protein>
<comment type="caution">
    <text evidence="2">The sequence shown here is derived from an EMBL/GenBank/DDBJ whole genome shotgun (WGS) entry which is preliminary data.</text>
</comment>
<evidence type="ECO:0000313" key="3">
    <source>
        <dbReference type="Proteomes" id="UP000663873"/>
    </source>
</evidence>
<gene>
    <name evidence="2" type="ORF">UJA718_LOCUS35842</name>
</gene>
<dbReference type="EMBL" id="CAJOBP010033954">
    <property type="protein sequence ID" value="CAF4692895.1"/>
    <property type="molecule type" value="Genomic_DNA"/>
</dbReference>
<feature type="compositionally biased region" description="Polar residues" evidence="1">
    <location>
        <begin position="158"/>
        <end position="185"/>
    </location>
</feature>
<feature type="region of interest" description="Disordered" evidence="1">
    <location>
        <begin position="121"/>
        <end position="204"/>
    </location>
</feature>
<sequence length="204" mass="22978">DDDDDDDDDKSNEINNSSFTLLDRLEKIVPRNILEVLKTVEVETNELHGNIDTTDMSTYSWPTTDRLPSPINDETSSNNADEAKKLYLLEQLQHVEKELHDKAQQHLKLNQEYRQQVNEYINSNPCSTSNPAIITKKKRTTSSSSTSSSSSSSKPDDQTNSSTILPSPSQTINFFSTSSIESDPCSSTQSSHHHHHHSKIKKSF</sequence>
<organism evidence="2 3">
    <name type="scientific">Rotaria socialis</name>
    <dbReference type="NCBI Taxonomy" id="392032"/>
    <lineage>
        <taxon>Eukaryota</taxon>
        <taxon>Metazoa</taxon>
        <taxon>Spiralia</taxon>
        <taxon>Gnathifera</taxon>
        <taxon>Rotifera</taxon>
        <taxon>Eurotatoria</taxon>
        <taxon>Bdelloidea</taxon>
        <taxon>Philodinida</taxon>
        <taxon>Philodinidae</taxon>
        <taxon>Rotaria</taxon>
    </lineage>
</organism>
<proteinExistence type="predicted"/>
<accession>A0A821HYB9</accession>
<evidence type="ECO:0000313" key="2">
    <source>
        <dbReference type="EMBL" id="CAF4692895.1"/>
    </source>
</evidence>
<feature type="region of interest" description="Disordered" evidence="1">
    <location>
        <begin position="59"/>
        <end position="78"/>
    </location>
</feature>
<feature type="compositionally biased region" description="Polar residues" evidence="1">
    <location>
        <begin position="121"/>
        <end position="132"/>
    </location>
</feature>
<feature type="non-terminal residue" evidence="2">
    <location>
        <position position="1"/>
    </location>
</feature>
<evidence type="ECO:0000256" key="1">
    <source>
        <dbReference type="SAM" id="MobiDB-lite"/>
    </source>
</evidence>
<feature type="compositionally biased region" description="Basic residues" evidence="1">
    <location>
        <begin position="191"/>
        <end position="204"/>
    </location>
</feature>
<feature type="compositionally biased region" description="Low complexity" evidence="1">
    <location>
        <begin position="141"/>
        <end position="153"/>
    </location>
</feature>
<dbReference type="Proteomes" id="UP000663873">
    <property type="component" value="Unassembled WGS sequence"/>
</dbReference>
<keyword evidence="3" id="KW-1185">Reference proteome</keyword>